<evidence type="ECO:0000259" key="1">
    <source>
        <dbReference type="Pfam" id="PF10135"/>
    </source>
</evidence>
<dbReference type="Pfam" id="PF10135">
    <property type="entry name" value="Rod-binding"/>
    <property type="match status" value="1"/>
</dbReference>
<keyword evidence="3" id="KW-1185">Reference proteome</keyword>
<dbReference type="AlphaFoldDB" id="A0A285NH63"/>
<evidence type="ECO:0000313" key="3">
    <source>
        <dbReference type="Proteomes" id="UP000219439"/>
    </source>
</evidence>
<reference evidence="2 3" key="1">
    <citation type="submission" date="2017-09" db="EMBL/GenBank/DDBJ databases">
        <authorList>
            <person name="Ehlers B."/>
            <person name="Leendertz F.H."/>
        </authorList>
    </citation>
    <scope>NUCLEOTIDE SEQUENCE [LARGE SCALE GENOMIC DNA]</scope>
    <source>
        <strain evidence="2 3">DSM 18289</strain>
    </source>
</reference>
<dbReference type="EMBL" id="OBEL01000001">
    <property type="protein sequence ID" value="SNZ08824.1"/>
    <property type="molecule type" value="Genomic_DNA"/>
</dbReference>
<gene>
    <name evidence="2" type="ORF">SAMN06265368_1832</name>
</gene>
<dbReference type="OrthoDB" id="7862954at2"/>
<accession>A0A285NH63</accession>
<name>A0A285NH63_9HYPH</name>
<proteinExistence type="predicted"/>
<evidence type="ECO:0000313" key="2">
    <source>
        <dbReference type="EMBL" id="SNZ08824.1"/>
    </source>
</evidence>
<organism evidence="2 3">
    <name type="scientific">Cohaesibacter gelatinilyticus</name>
    <dbReference type="NCBI Taxonomy" id="372072"/>
    <lineage>
        <taxon>Bacteria</taxon>
        <taxon>Pseudomonadati</taxon>
        <taxon>Pseudomonadota</taxon>
        <taxon>Alphaproteobacteria</taxon>
        <taxon>Hyphomicrobiales</taxon>
        <taxon>Cohaesibacteraceae</taxon>
    </lineage>
</organism>
<sequence>MTTLAASPFSLGLGQQSQALTPKEKARQVAEQFEGIFINQMLSGMFEGIGDEDAFNGGFAEETYRGLMTETYADTIAKSGGIGLADNIMRELIGLQEIEK</sequence>
<feature type="domain" description="Flagellar protein FlgJ N-terminal" evidence="1">
    <location>
        <begin position="45"/>
        <end position="90"/>
    </location>
</feature>
<dbReference type="RefSeq" id="WP_097152942.1">
    <property type="nucleotide sequence ID" value="NZ_OBEL01000001.1"/>
</dbReference>
<protein>
    <submittedName>
        <fullName evidence="2">Rod binding protein</fullName>
    </submittedName>
</protein>
<dbReference type="InterPro" id="IPR019301">
    <property type="entry name" value="Flagellar_prot_FlgJ_N"/>
</dbReference>
<dbReference type="Proteomes" id="UP000219439">
    <property type="component" value="Unassembled WGS sequence"/>
</dbReference>